<keyword evidence="3" id="KW-0378">Hydrolase</keyword>
<dbReference type="Gene3D" id="3.40.630.20">
    <property type="entry name" value="Peptidase C15, pyroglutamyl peptidase I-like"/>
    <property type="match status" value="1"/>
</dbReference>
<dbReference type="InterPro" id="IPR016125">
    <property type="entry name" value="Peptidase_C15-like"/>
</dbReference>
<evidence type="ECO:0000313" key="7">
    <source>
        <dbReference type="RefSeq" id="XP_053744674.1"/>
    </source>
</evidence>
<dbReference type="RefSeq" id="XP_053744674.1">
    <property type="nucleotide sequence ID" value="XM_053888699.1"/>
</dbReference>
<protein>
    <submittedName>
        <fullName evidence="7">LOW QUALITY PROTEIN: pyroglutamyl-peptidase 1-like protein</fullName>
    </submittedName>
</protein>
<dbReference type="PANTHER" id="PTHR23402">
    <property type="entry name" value="PROTEASE FAMILY C15 PYROGLUTAMYL-PEPTIDASE I-RELATED"/>
    <property type="match status" value="1"/>
</dbReference>
<evidence type="ECO:0000256" key="4">
    <source>
        <dbReference type="ARBA" id="ARBA00022807"/>
    </source>
</evidence>
<feature type="region of interest" description="Disordered" evidence="5">
    <location>
        <begin position="377"/>
        <end position="400"/>
    </location>
</feature>
<dbReference type="AlphaFoldDB" id="A0A9W2UEC6"/>
<evidence type="ECO:0000256" key="1">
    <source>
        <dbReference type="ARBA" id="ARBA00006641"/>
    </source>
</evidence>
<evidence type="ECO:0000256" key="2">
    <source>
        <dbReference type="ARBA" id="ARBA00022670"/>
    </source>
</evidence>
<dbReference type="GeneID" id="109273289"/>
<feature type="region of interest" description="Disordered" evidence="5">
    <location>
        <begin position="1"/>
        <end position="40"/>
    </location>
</feature>
<keyword evidence="4" id="KW-0788">Thiol protease</keyword>
<evidence type="ECO:0000256" key="5">
    <source>
        <dbReference type="SAM" id="MobiDB-lite"/>
    </source>
</evidence>
<accession>A0A9W2UEC6</accession>
<dbReference type="InterPro" id="IPR036440">
    <property type="entry name" value="Peptidase_C15-like_sf"/>
</dbReference>
<dbReference type="CTD" id="145814"/>
<evidence type="ECO:0000256" key="3">
    <source>
        <dbReference type="ARBA" id="ARBA00022801"/>
    </source>
</evidence>
<dbReference type="SUPFAM" id="SSF53182">
    <property type="entry name" value="Pyrrolidone carboxyl peptidase (pyroglutamate aminopeptidase)"/>
    <property type="match status" value="1"/>
</dbReference>
<keyword evidence="2" id="KW-0645">Protease</keyword>
<dbReference type="PANTHER" id="PTHR23402:SF15">
    <property type="entry name" value="PYROGLUTAMYL-PEPTIDASE 1-LIKE PROTEIN"/>
    <property type="match status" value="1"/>
</dbReference>
<proteinExistence type="inferred from homology"/>
<name>A0A9W2UEC6_PANPR</name>
<evidence type="ECO:0000313" key="6">
    <source>
        <dbReference type="Proteomes" id="UP001165780"/>
    </source>
</evidence>
<gene>
    <name evidence="7" type="primary">PGPEP1L</name>
</gene>
<comment type="similarity">
    <text evidence="1">Belongs to the peptidase C15 family.</text>
</comment>
<dbReference type="Pfam" id="PF01470">
    <property type="entry name" value="Peptidase_C15"/>
    <property type="match status" value="1"/>
</dbReference>
<dbReference type="Proteomes" id="UP001165780">
    <property type="component" value="Unplaced"/>
</dbReference>
<reference evidence="7" key="1">
    <citation type="submission" date="2025-08" db="UniProtKB">
        <authorList>
            <consortium name="RefSeq"/>
        </authorList>
    </citation>
    <scope>IDENTIFICATION</scope>
    <source>
        <tissue evidence="7">Whole blood</tissue>
    </source>
</reference>
<dbReference type="GO" id="GO:0006508">
    <property type="term" value="P:proteolysis"/>
    <property type="evidence" value="ECO:0007669"/>
    <property type="project" value="UniProtKB-KW"/>
</dbReference>
<organism evidence="6 7">
    <name type="scientific">Panthera pardus</name>
    <name type="common">Leopard</name>
    <name type="synonym">Felis pardus</name>
    <dbReference type="NCBI Taxonomy" id="9691"/>
    <lineage>
        <taxon>Eukaryota</taxon>
        <taxon>Metazoa</taxon>
        <taxon>Chordata</taxon>
        <taxon>Craniata</taxon>
        <taxon>Vertebrata</taxon>
        <taxon>Euteleostomi</taxon>
        <taxon>Mammalia</taxon>
        <taxon>Eutheria</taxon>
        <taxon>Laurasiatheria</taxon>
        <taxon>Carnivora</taxon>
        <taxon>Feliformia</taxon>
        <taxon>Felidae</taxon>
        <taxon>Pantherinae</taxon>
        <taxon>Panthera</taxon>
    </lineage>
</organism>
<sequence length="400" mass="42624">MAVVLPGPSKQLGQGPVVSPSPGSKDPKSLKTSGPGVDGSGHLLAEEAGYTLEESLYMSAFPVLRFSRGWFWSPALAQEFRWNPAEACQCRPVVKDSPRPCIKEGESTCFFLRELSKLGPQGGGAAVLQLPVDYREVTQRVTRIWEDLQPQGNGGWGVGEAGMMRRWGPGAVNPGTLVLEWLVEVHSAPTLPPASTFMRGGRRGIPEVVPARCGVGAALGPGLVLPRLGPSATSGKAEQASVSLCSRSSLVLLQLVVHIGLDASPKAIVLEQRAKNRGSWDADVRGFRPSRGEGLPDGPGVIASGVSTRALGKLVAVEGAQVLCSRHAGRYVCDYTCYLSLHHGNARTALVRVPPLSCWLPGRAGRDEKKPELKARFAENSTSVIPDPGNQWGDCSFREN</sequence>
<keyword evidence="6" id="KW-1185">Reference proteome</keyword>
<dbReference type="GO" id="GO:0008234">
    <property type="term" value="F:cysteine-type peptidase activity"/>
    <property type="evidence" value="ECO:0007669"/>
    <property type="project" value="UniProtKB-KW"/>
</dbReference>